<dbReference type="InterPro" id="IPR043504">
    <property type="entry name" value="Peptidase_S1_PA_chymotrypsin"/>
</dbReference>
<comment type="function">
    <text evidence="5">Protein with lectin and protease activity involved in the establishment of trypanosome infections in tsetse flies. Binds D-glucosamine and agglutinates bloodstream-form trypanosomes and rabbit red blood cells. Capable of inducing transformation of bloodstream-form trypanosomes into procyclic (midgut) forms in vitro.</text>
</comment>
<keyword evidence="4" id="KW-1015">Disulfide bond</keyword>
<dbReference type="GO" id="GO:0006508">
    <property type="term" value="P:proteolysis"/>
    <property type="evidence" value="ECO:0007669"/>
    <property type="project" value="UniProtKB-KW"/>
</dbReference>
<feature type="domain" description="Peptidase S1" evidence="9">
    <location>
        <begin position="31"/>
        <end position="256"/>
    </location>
</feature>
<dbReference type="PANTHER" id="PTHR24276">
    <property type="entry name" value="POLYSERASE-RELATED"/>
    <property type="match status" value="1"/>
</dbReference>
<dbReference type="InterPro" id="IPR001254">
    <property type="entry name" value="Trypsin_dom"/>
</dbReference>
<dbReference type="FunFam" id="2.40.10.10:FF:000068">
    <property type="entry name" value="transmembrane protease serine 2"/>
    <property type="match status" value="1"/>
</dbReference>
<accession>A0A9C5Z2Q0</accession>
<evidence type="ECO:0000256" key="2">
    <source>
        <dbReference type="ARBA" id="ARBA00022801"/>
    </source>
</evidence>
<gene>
    <name evidence="11" type="primary">LOC119637028</name>
</gene>
<dbReference type="RefSeq" id="XP_037888729.1">
    <property type="nucleotide sequence ID" value="XM_038032801.1"/>
</dbReference>
<dbReference type="KEGG" id="gfs:119637028"/>
<sequence>MYNLLSLLAALVSVCGASRPCNEQFDLNGCISSGNITNGRSFPYRVSILHVTNRFRGTGVIYNRNIIITSAHVVSGVTPSELKVRAGSSSWNKGGILMQVSRYQLHAKFNPKNRAYDIAIIQLANNFIYNTQIKPIPLCVNAAGCYASAASALGWCPTDKTANNKDPFSLISASSALMSPNECHSPLGVSSLNDVPEICAEIPTNDACIVDYGAPLVSDDLLLGLGVKIAGCVSGKCLALFTNVYHFQDWIHATVKVMN</sequence>
<feature type="signal peptide" evidence="8">
    <location>
        <begin position="1"/>
        <end position="17"/>
    </location>
</feature>
<keyword evidence="1" id="KW-0645">Protease</keyword>
<dbReference type="GeneID" id="119637028"/>
<evidence type="ECO:0000256" key="7">
    <source>
        <dbReference type="ARBA" id="ARBA00077177"/>
    </source>
</evidence>
<protein>
    <recommendedName>
        <fullName evidence="6">Lectizyme</fullName>
    </recommendedName>
    <alternativeName>
        <fullName evidence="7">Proteolytic lectin</fullName>
    </alternativeName>
</protein>
<evidence type="ECO:0000256" key="5">
    <source>
        <dbReference type="ARBA" id="ARBA00057221"/>
    </source>
</evidence>
<dbReference type="PANTHER" id="PTHR24276:SF98">
    <property type="entry name" value="FI18310P1-RELATED"/>
    <property type="match status" value="1"/>
</dbReference>
<feature type="chain" id="PRO_5038393204" description="Lectizyme" evidence="8">
    <location>
        <begin position="18"/>
        <end position="259"/>
    </location>
</feature>
<evidence type="ECO:0000256" key="8">
    <source>
        <dbReference type="SAM" id="SignalP"/>
    </source>
</evidence>
<dbReference type="PROSITE" id="PS50240">
    <property type="entry name" value="TRYPSIN_DOM"/>
    <property type="match status" value="1"/>
</dbReference>
<dbReference type="Proteomes" id="UP000092443">
    <property type="component" value="Unplaced"/>
</dbReference>
<evidence type="ECO:0000256" key="3">
    <source>
        <dbReference type="ARBA" id="ARBA00022825"/>
    </source>
</evidence>
<name>A0A9C5Z2Q0_9MUSC</name>
<dbReference type="InterPro" id="IPR009003">
    <property type="entry name" value="Peptidase_S1_PA"/>
</dbReference>
<evidence type="ECO:0000313" key="10">
    <source>
        <dbReference type="Proteomes" id="UP000092443"/>
    </source>
</evidence>
<proteinExistence type="predicted"/>
<organism evidence="10 11">
    <name type="scientific">Glossina fuscipes</name>
    <dbReference type="NCBI Taxonomy" id="7396"/>
    <lineage>
        <taxon>Eukaryota</taxon>
        <taxon>Metazoa</taxon>
        <taxon>Ecdysozoa</taxon>
        <taxon>Arthropoda</taxon>
        <taxon>Hexapoda</taxon>
        <taxon>Insecta</taxon>
        <taxon>Pterygota</taxon>
        <taxon>Neoptera</taxon>
        <taxon>Endopterygota</taxon>
        <taxon>Diptera</taxon>
        <taxon>Brachycera</taxon>
        <taxon>Muscomorpha</taxon>
        <taxon>Hippoboscoidea</taxon>
        <taxon>Glossinidae</taxon>
        <taxon>Glossina</taxon>
    </lineage>
</organism>
<dbReference type="InterPro" id="IPR050430">
    <property type="entry name" value="Peptidase_S1"/>
</dbReference>
<evidence type="ECO:0000259" key="9">
    <source>
        <dbReference type="PROSITE" id="PS50240"/>
    </source>
</evidence>
<evidence type="ECO:0000256" key="4">
    <source>
        <dbReference type="ARBA" id="ARBA00023157"/>
    </source>
</evidence>
<dbReference type="SUPFAM" id="SSF50494">
    <property type="entry name" value="Trypsin-like serine proteases"/>
    <property type="match status" value="1"/>
</dbReference>
<keyword evidence="8" id="KW-0732">Signal</keyword>
<dbReference type="SMART" id="SM00020">
    <property type="entry name" value="Tryp_SPc"/>
    <property type="match status" value="1"/>
</dbReference>
<evidence type="ECO:0000256" key="6">
    <source>
        <dbReference type="ARBA" id="ARBA00067663"/>
    </source>
</evidence>
<dbReference type="Pfam" id="PF00089">
    <property type="entry name" value="Trypsin"/>
    <property type="match status" value="1"/>
</dbReference>
<dbReference type="Gene3D" id="2.40.10.10">
    <property type="entry name" value="Trypsin-like serine proteases"/>
    <property type="match status" value="1"/>
</dbReference>
<reference evidence="11" key="1">
    <citation type="submission" date="2025-08" db="UniProtKB">
        <authorList>
            <consortium name="RefSeq"/>
        </authorList>
    </citation>
    <scope>IDENTIFICATION</scope>
    <source>
        <tissue evidence="11">Whole body pupa</tissue>
    </source>
</reference>
<evidence type="ECO:0000256" key="1">
    <source>
        <dbReference type="ARBA" id="ARBA00022670"/>
    </source>
</evidence>
<evidence type="ECO:0000313" key="11">
    <source>
        <dbReference type="RefSeq" id="XP_037888729.1"/>
    </source>
</evidence>
<keyword evidence="2" id="KW-0378">Hydrolase</keyword>
<dbReference type="AlphaFoldDB" id="A0A9C5Z2Q0"/>
<dbReference type="GO" id="GO:0004252">
    <property type="term" value="F:serine-type endopeptidase activity"/>
    <property type="evidence" value="ECO:0007669"/>
    <property type="project" value="InterPro"/>
</dbReference>
<keyword evidence="3" id="KW-0720">Serine protease</keyword>
<keyword evidence="10" id="KW-1185">Reference proteome</keyword>